<gene>
    <name evidence="1" type="ORF">ACHAWO_001180</name>
</gene>
<evidence type="ECO:0000313" key="2">
    <source>
        <dbReference type="Proteomes" id="UP001530400"/>
    </source>
</evidence>
<dbReference type="Proteomes" id="UP001530400">
    <property type="component" value="Unassembled WGS sequence"/>
</dbReference>
<protein>
    <submittedName>
        <fullName evidence="1">Uncharacterized protein</fullName>
    </submittedName>
</protein>
<name>A0ABD3NG10_9STRA</name>
<comment type="caution">
    <text evidence="1">The sequence shown here is derived from an EMBL/GenBank/DDBJ whole genome shotgun (WGS) entry which is preliminary data.</text>
</comment>
<keyword evidence="2" id="KW-1185">Reference proteome</keyword>
<sequence length="197" mass="22986">MATGFHINEDGERVPMDYCSHDERLYCEASELYEHKHYKEAHAKMDWYLEFSGGQFSIHHAKFIFKIELGNLRAELNEQNVKNCVSTWRMVAGSAMEYDDYYEMKENAFLIANRYCELEGYPINFDKENPGDMYSCEDFNDETDMIDPILVGMRHAVDANTPDSSNVINTSSIVQVKHDLMRYLPYVQGVHEELGFY</sequence>
<organism evidence="1 2">
    <name type="scientific">Cyclotella atomus</name>
    <dbReference type="NCBI Taxonomy" id="382360"/>
    <lineage>
        <taxon>Eukaryota</taxon>
        <taxon>Sar</taxon>
        <taxon>Stramenopiles</taxon>
        <taxon>Ochrophyta</taxon>
        <taxon>Bacillariophyta</taxon>
        <taxon>Coscinodiscophyceae</taxon>
        <taxon>Thalassiosirophycidae</taxon>
        <taxon>Stephanodiscales</taxon>
        <taxon>Stephanodiscaceae</taxon>
        <taxon>Cyclotella</taxon>
    </lineage>
</organism>
<accession>A0ABD3NG10</accession>
<dbReference type="AlphaFoldDB" id="A0ABD3NG10"/>
<proteinExistence type="predicted"/>
<reference evidence="1 2" key="1">
    <citation type="submission" date="2024-10" db="EMBL/GenBank/DDBJ databases">
        <title>Updated reference genomes for cyclostephanoid diatoms.</title>
        <authorList>
            <person name="Roberts W.R."/>
            <person name="Alverson A.J."/>
        </authorList>
    </citation>
    <scope>NUCLEOTIDE SEQUENCE [LARGE SCALE GENOMIC DNA]</scope>
    <source>
        <strain evidence="1 2">AJA010-31</strain>
    </source>
</reference>
<dbReference type="EMBL" id="JALLPJ020001175">
    <property type="protein sequence ID" value="KAL3774865.1"/>
    <property type="molecule type" value="Genomic_DNA"/>
</dbReference>
<evidence type="ECO:0000313" key="1">
    <source>
        <dbReference type="EMBL" id="KAL3774865.1"/>
    </source>
</evidence>